<sequence length="116" mass="12524">MQTIEALFTKLGEDAELSQRCNELVEQKDKASLLALLKDNGVTVEDIIAAHEKVKQMADNGELSDEALEQVAGGGIFDPSFPLFLIDLASQSMQGILDVTTELGSKSVSELSKRLS</sequence>
<name>A0ABZ0S7P2_9GAMM</name>
<dbReference type="Proteomes" id="UP001432180">
    <property type="component" value="Chromosome"/>
</dbReference>
<dbReference type="EMBL" id="CP121472">
    <property type="protein sequence ID" value="WPL16638.1"/>
    <property type="molecule type" value="Genomic_DNA"/>
</dbReference>
<evidence type="ECO:0000313" key="2">
    <source>
        <dbReference type="Proteomes" id="UP001432180"/>
    </source>
</evidence>
<gene>
    <name evidence="1" type="ORF">Thiowin_01605</name>
</gene>
<accession>A0ABZ0S7P2</accession>
<organism evidence="1 2">
    <name type="scientific">Thiorhodovibrio winogradskyi</name>
    <dbReference type="NCBI Taxonomy" id="77007"/>
    <lineage>
        <taxon>Bacteria</taxon>
        <taxon>Pseudomonadati</taxon>
        <taxon>Pseudomonadota</taxon>
        <taxon>Gammaproteobacteria</taxon>
        <taxon>Chromatiales</taxon>
        <taxon>Chromatiaceae</taxon>
        <taxon>Thiorhodovibrio</taxon>
    </lineage>
</organism>
<keyword evidence="2" id="KW-1185">Reference proteome</keyword>
<dbReference type="RefSeq" id="WP_328987181.1">
    <property type="nucleotide sequence ID" value="NZ_CP121472.1"/>
</dbReference>
<evidence type="ECO:0008006" key="3">
    <source>
        <dbReference type="Google" id="ProtNLM"/>
    </source>
</evidence>
<protein>
    <recommendedName>
        <fullName evidence="3">Nif11 domain-containing protein</fullName>
    </recommendedName>
</protein>
<proteinExistence type="predicted"/>
<evidence type="ECO:0000313" key="1">
    <source>
        <dbReference type="EMBL" id="WPL16638.1"/>
    </source>
</evidence>
<reference evidence="1 2" key="1">
    <citation type="journal article" date="2023" name="Microorganisms">
        <title>Thiorhodovibrio frisius and Trv. litoralis spp. nov., Two Novel Members from a Clade of Fastidious Purple Sulfur Bacteria That Exhibit Unique Red-Shifted Light-Harvesting Capabilities.</title>
        <authorList>
            <person name="Methner A."/>
            <person name="Kuzyk S.B."/>
            <person name="Petersen J."/>
            <person name="Bauer S."/>
            <person name="Brinkmann H."/>
            <person name="Sichau K."/>
            <person name="Wanner G."/>
            <person name="Wolf J."/>
            <person name="Neumann-Schaal M."/>
            <person name="Henke P."/>
            <person name="Tank M."/>
            <person name="Sproer C."/>
            <person name="Bunk B."/>
            <person name="Overmann J."/>
        </authorList>
    </citation>
    <scope>NUCLEOTIDE SEQUENCE [LARGE SCALE GENOMIC DNA]</scope>
    <source>
        <strain evidence="1 2">DSM 6702</strain>
    </source>
</reference>